<dbReference type="Proteomes" id="UP000002627">
    <property type="component" value="Chromosome"/>
</dbReference>
<proteinExistence type="predicted"/>
<keyword evidence="2" id="KW-1185">Reference proteome</keyword>
<name>D0R3N2_LACJF</name>
<evidence type="ECO:0000313" key="1">
    <source>
        <dbReference type="EMBL" id="CAX66695.1"/>
    </source>
</evidence>
<accession>D0R3N2</accession>
<dbReference type="RefSeq" id="WP_012846004.1">
    <property type="nucleotide sequence ID" value="NC_013504.1"/>
</dbReference>
<sequence>MKLFVFERNLDEVRETNKFIKRINNWIDLHKEIEVINFKFGYDAAGGLQTVVVKWK</sequence>
<gene>
    <name evidence="1" type="primary">ps120</name>
    <name evidence="1" type="ordered locus">FI9785_822</name>
</gene>
<evidence type="ECO:0000313" key="2">
    <source>
        <dbReference type="Proteomes" id="UP000002627"/>
    </source>
</evidence>
<dbReference type="AlphaFoldDB" id="D0R3N2"/>
<dbReference type="HOGENOM" id="CLU_3062780_0_0_9"/>
<dbReference type="KEGG" id="ljf:FI9785_822"/>
<protein>
    <submittedName>
        <fullName evidence="1">Uncharacterized protein</fullName>
    </submittedName>
</protein>
<dbReference type="EMBL" id="FN298497">
    <property type="protein sequence ID" value="CAX66695.1"/>
    <property type="molecule type" value="Genomic_DNA"/>
</dbReference>
<organism evidence="1 2">
    <name type="scientific">Lactobacillus johnsonii (strain FI9785)</name>
    <dbReference type="NCBI Taxonomy" id="633699"/>
    <lineage>
        <taxon>Bacteria</taxon>
        <taxon>Bacillati</taxon>
        <taxon>Bacillota</taxon>
        <taxon>Bacilli</taxon>
        <taxon>Lactobacillales</taxon>
        <taxon>Lactobacillaceae</taxon>
        <taxon>Lactobacillus</taxon>
    </lineage>
</organism>
<reference evidence="1 2" key="1">
    <citation type="journal article" date="2009" name="J. Bacteriol.">
        <title>Complete genome sequence of Lactobacillus johnsonii FI9785, a competitive exclusion agent against pathogens in poultry.</title>
        <authorList>
            <person name="Wegmann U."/>
            <person name="Overweg K."/>
            <person name="Horn N."/>
            <person name="Goesmann A."/>
            <person name="Narbad A."/>
            <person name="Gasson M.J."/>
            <person name="Shearman C."/>
        </authorList>
    </citation>
    <scope>NUCLEOTIDE SEQUENCE [LARGE SCALE GENOMIC DNA]</scope>
    <source>
        <strain evidence="1 2">FI9785</strain>
    </source>
</reference>